<protein>
    <recommendedName>
        <fullName evidence="4">Nucleotidyltransferase</fullName>
    </recommendedName>
</protein>
<evidence type="ECO:0000313" key="2">
    <source>
        <dbReference type="EMBL" id="OWQ86335.1"/>
    </source>
</evidence>
<accession>A0A246J197</accession>
<reference evidence="2 3" key="1">
    <citation type="journal article" date="2008" name="Int. J. Syst. Evol. Microbiol.">
        <title>Description of Roseateles aquatilis sp. nov. and Roseateles terrae sp. nov., in the class Betaproteobacteria, and emended description of the genus Roseateles.</title>
        <authorList>
            <person name="Gomila M."/>
            <person name="Bowien B."/>
            <person name="Falsen E."/>
            <person name="Moore E.R."/>
            <person name="Lalucat J."/>
        </authorList>
    </citation>
    <scope>NUCLEOTIDE SEQUENCE [LARGE SCALE GENOMIC DNA]</scope>
    <source>
        <strain evidence="2 3">CCUG 48205</strain>
    </source>
</reference>
<gene>
    <name evidence="2" type="ORF">CDN99_21125</name>
</gene>
<dbReference type="EMBL" id="NIOF01000011">
    <property type="protein sequence ID" value="OWQ86335.1"/>
    <property type="molecule type" value="Genomic_DNA"/>
</dbReference>
<dbReference type="Proteomes" id="UP000197468">
    <property type="component" value="Unassembled WGS sequence"/>
</dbReference>
<evidence type="ECO:0000313" key="3">
    <source>
        <dbReference type="Proteomes" id="UP000197468"/>
    </source>
</evidence>
<sequence length="396" mass="44195">MSAHAASHGHDHDHAHGRPHGEDRRRPLLVRVLLRPAIAAGLSLSDWDLLLRQARRSNLAGKLAHQMQAGGWLDTLPEPVQPHLRSALLLSRRQAQMLAREVDLLAATLAELPGPLILLKGAAYALGGHAPAPGRMFSDIDLLIPPAQLPRCETTLLVHGWDFGDDLDAYDQRYYRDWMHELPPLHHKRRGTSLDVHHTLLPPTARTPLDSRALFDAPRALPDHPGVFVLPPEDMLLHSAAHLFHEGELPNGLRDLFDLDALLREFGAIEGFWPRLTARARRIGLTRPLWLALRYTRAMLDTPYPDDLPAELGPPPGPLSRRLLDACYRRALRPAHDSCRLPGHELAETALYVRSHWLRMPFGLLALHLSRKAWGRLTAMPEEPPAPGGVPPTDKT</sequence>
<dbReference type="InterPro" id="IPR039498">
    <property type="entry name" value="NTP_transf_5"/>
</dbReference>
<keyword evidence="3" id="KW-1185">Reference proteome</keyword>
<comment type="caution">
    <text evidence="2">The sequence shown here is derived from an EMBL/GenBank/DDBJ whole genome shotgun (WGS) entry which is preliminary data.</text>
</comment>
<evidence type="ECO:0000256" key="1">
    <source>
        <dbReference type="SAM" id="MobiDB-lite"/>
    </source>
</evidence>
<name>A0A246J197_9BURK</name>
<proteinExistence type="predicted"/>
<dbReference type="Pfam" id="PF14907">
    <property type="entry name" value="NTP_transf_5"/>
    <property type="match status" value="1"/>
</dbReference>
<dbReference type="OrthoDB" id="5497963at2"/>
<dbReference type="AlphaFoldDB" id="A0A246J197"/>
<feature type="compositionally biased region" description="Basic and acidic residues" evidence="1">
    <location>
        <begin position="8"/>
        <end position="23"/>
    </location>
</feature>
<feature type="region of interest" description="Disordered" evidence="1">
    <location>
        <begin position="1"/>
        <end position="23"/>
    </location>
</feature>
<dbReference type="RefSeq" id="WP_088386882.1">
    <property type="nucleotide sequence ID" value="NZ_NIOF01000011.1"/>
</dbReference>
<organism evidence="2 3">
    <name type="scientific">Roseateles aquatilis</name>
    <dbReference type="NCBI Taxonomy" id="431061"/>
    <lineage>
        <taxon>Bacteria</taxon>
        <taxon>Pseudomonadati</taxon>
        <taxon>Pseudomonadota</taxon>
        <taxon>Betaproteobacteria</taxon>
        <taxon>Burkholderiales</taxon>
        <taxon>Sphaerotilaceae</taxon>
        <taxon>Roseateles</taxon>
    </lineage>
</organism>
<evidence type="ECO:0008006" key="4">
    <source>
        <dbReference type="Google" id="ProtNLM"/>
    </source>
</evidence>